<comment type="caution">
    <text evidence="3">The sequence shown here is derived from an EMBL/GenBank/DDBJ whole genome shotgun (WGS) entry which is preliminary data.</text>
</comment>
<proteinExistence type="predicted"/>
<dbReference type="Gene3D" id="1.25.40.900">
    <property type="match status" value="1"/>
</dbReference>
<accession>A0A4Q1JPG7</accession>
<dbReference type="PROSITE" id="PS51257">
    <property type="entry name" value="PROKAR_LIPOPROTEIN"/>
    <property type="match status" value="1"/>
</dbReference>
<reference evidence="3 4" key="1">
    <citation type="submission" date="2019-01" db="EMBL/GenBank/DDBJ databases">
        <title>Ancylomarina salipaludis sp. nov., isolated from a salt marsh.</title>
        <authorList>
            <person name="Yoon J.-H."/>
        </authorList>
    </citation>
    <scope>NUCLEOTIDE SEQUENCE [LARGE SCALE GENOMIC DNA]</scope>
    <source>
        <strain evidence="3 4">SHSM-M15</strain>
    </source>
</reference>
<dbReference type="InterPro" id="IPR011990">
    <property type="entry name" value="TPR-like_helical_dom_sf"/>
</dbReference>
<keyword evidence="4" id="KW-1185">Reference proteome</keyword>
<feature type="signal peptide" evidence="1">
    <location>
        <begin position="1"/>
        <end position="24"/>
    </location>
</feature>
<evidence type="ECO:0000313" key="3">
    <source>
        <dbReference type="EMBL" id="RXQ96722.1"/>
    </source>
</evidence>
<dbReference type="AlphaFoldDB" id="A0A4Q1JPG7"/>
<evidence type="ECO:0000313" key="4">
    <source>
        <dbReference type="Proteomes" id="UP000289703"/>
    </source>
</evidence>
<dbReference type="RefSeq" id="WP_129253000.1">
    <property type="nucleotide sequence ID" value="NZ_SAXA01000002.1"/>
</dbReference>
<dbReference type="InterPro" id="IPR033985">
    <property type="entry name" value="SusD-like_N"/>
</dbReference>
<feature type="domain" description="SusD-like N-terminal" evidence="2">
    <location>
        <begin position="23"/>
        <end position="228"/>
    </location>
</feature>
<dbReference type="OrthoDB" id="1147023at2"/>
<dbReference type="Proteomes" id="UP000289703">
    <property type="component" value="Unassembled WGS sequence"/>
</dbReference>
<sequence>MNKKILYILSIAATLFFVSCDNYLDTTPDNRTVLDSDEKVKELLTSAYPEYSYGMFSYSMSDNVQDKGIGHNTDINNDQGYAWEEFTSTYQDSPSGFWDACYQSIAHANQALEFIEDQEVNGAIPSEYLPYYGEALVIRAYSHFMLVNFWGKHYDPATANTDLGIPYVTEVENVVFKDYKRETVAKVYELIEKDLLEGIQYIDDEAYDVAKYHFNLAAVNTFASRFYLYKGEWQKVVDYSTAALGANASTKLRDLSGKYAEMGLNEQVNEYSLATEPANFMLASNVTTWFNYFQATLRYSYTSDLKEKLYLNIFVMEDPNNNWAQSTANYGNDDIVVMKWGYFFKRSGINADLGYFYAMVPTIVAEEALFNRAEANIMLQKYTDAEQDLNLYFEKRILDYDDSNRVSEENIVSHYQNNSYADSPLNPWYELDEKTQTYLNCVIDIRRKEFIYNGLRWFDIRRFNIKVVHKIKDGAPIELKEKDARKVLQIPVAAQQFGLIPNNR</sequence>
<dbReference type="Pfam" id="PF14322">
    <property type="entry name" value="SusD-like_3"/>
    <property type="match status" value="1"/>
</dbReference>
<evidence type="ECO:0000256" key="1">
    <source>
        <dbReference type="SAM" id="SignalP"/>
    </source>
</evidence>
<protein>
    <submittedName>
        <fullName evidence="3">RagB/SusD family nutrient uptake outer membrane protein</fullName>
    </submittedName>
</protein>
<organism evidence="3 4">
    <name type="scientific">Ancylomarina salipaludis</name>
    <dbReference type="NCBI Taxonomy" id="2501299"/>
    <lineage>
        <taxon>Bacteria</taxon>
        <taxon>Pseudomonadati</taxon>
        <taxon>Bacteroidota</taxon>
        <taxon>Bacteroidia</taxon>
        <taxon>Marinilabiliales</taxon>
        <taxon>Marinifilaceae</taxon>
        <taxon>Ancylomarina</taxon>
    </lineage>
</organism>
<keyword evidence="1" id="KW-0732">Signal</keyword>
<name>A0A4Q1JPG7_9BACT</name>
<dbReference type="SUPFAM" id="SSF48452">
    <property type="entry name" value="TPR-like"/>
    <property type="match status" value="1"/>
</dbReference>
<dbReference type="EMBL" id="SAXA01000002">
    <property type="protein sequence ID" value="RXQ96722.1"/>
    <property type="molecule type" value="Genomic_DNA"/>
</dbReference>
<feature type="chain" id="PRO_5020444179" evidence="1">
    <location>
        <begin position="25"/>
        <end position="504"/>
    </location>
</feature>
<gene>
    <name evidence="3" type="ORF">EO244_03585</name>
</gene>
<evidence type="ECO:0000259" key="2">
    <source>
        <dbReference type="Pfam" id="PF14322"/>
    </source>
</evidence>
<dbReference type="Gene3D" id="1.25.40.390">
    <property type="match status" value="1"/>
</dbReference>